<gene>
    <name evidence="2" type="ORF">NQ317_007280</name>
</gene>
<dbReference type="InterPro" id="IPR018488">
    <property type="entry name" value="cNMP-bd_CS"/>
</dbReference>
<dbReference type="InterPro" id="IPR051413">
    <property type="entry name" value="K/Na_HCN_channel"/>
</dbReference>
<dbReference type="Pfam" id="PF00027">
    <property type="entry name" value="cNMP_binding"/>
    <property type="match status" value="1"/>
</dbReference>
<dbReference type="SMART" id="SM00100">
    <property type="entry name" value="cNMP"/>
    <property type="match status" value="1"/>
</dbReference>
<dbReference type="InterPro" id="IPR000595">
    <property type="entry name" value="cNMP-bd_dom"/>
</dbReference>
<comment type="caution">
    <text evidence="2">The sequence shown here is derived from an EMBL/GenBank/DDBJ whole genome shotgun (WGS) entry which is preliminary data.</text>
</comment>
<dbReference type="PANTHER" id="PTHR45689">
    <property type="entry name" value="I[[H]] CHANNEL, ISOFORM E"/>
    <property type="match status" value="1"/>
</dbReference>
<dbReference type="PROSITE" id="PS50042">
    <property type="entry name" value="CNMP_BINDING_3"/>
    <property type="match status" value="1"/>
</dbReference>
<dbReference type="InterPro" id="IPR014710">
    <property type="entry name" value="RmlC-like_jellyroll"/>
</dbReference>
<evidence type="ECO:0000259" key="1">
    <source>
        <dbReference type="PROSITE" id="PS50042"/>
    </source>
</evidence>
<dbReference type="PROSITE" id="PS00889">
    <property type="entry name" value="CNMP_BINDING_2"/>
    <property type="match status" value="1"/>
</dbReference>
<dbReference type="InterPro" id="IPR018490">
    <property type="entry name" value="cNMP-bd_dom_sf"/>
</dbReference>
<accession>A0ABQ9JU89</accession>
<evidence type="ECO:0000313" key="3">
    <source>
        <dbReference type="Proteomes" id="UP001162164"/>
    </source>
</evidence>
<sequence length="137" mass="15664">MSPAEVTDIVQYLVPEIFLPNDTIIQHGSYATTMYFLASGTVAVYTSSGKEICHLCDGDYFGEVSLLNKGQTRTATVVAIETCQLYRLEKNSFEKCLLKNRRVIDKMLNEAKIRIKETTMLDERYKKMLFEKTFQAT</sequence>
<keyword evidence="3" id="KW-1185">Reference proteome</keyword>
<organism evidence="2 3">
    <name type="scientific">Molorchus minor</name>
    <dbReference type="NCBI Taxonomy" id="1323400"/>
    <lineage>
        <taxon>Eukaryota</taxon>
        <taxon>Metazoa</taxon>
        <taxon>Ecdysozoa</taxon>
        <taxon>Arthropoda</taxon>
        <taxon>Hexapoda</taxon>
        <taxon>Insecta</taxon>
        <taxon>Pterygota</taxon>
        <taxon>Neoptera</taxon>
        <taxon>Endopterygota</taxon>
        <taxon>Coleoptera</taxon>
        <taxon>Polyphaga</taxon>
        <taxon>Cucujiformia</taxon>
        <taxon>Chrysomeloidea</taxon>
        <taxon>Cerambycidae</taxon>
        <taxon>Lamiinae</taxon>
        <taxon>Monochamini</taxon>
        <taxon>Molorchus</taxon>
    </lineage>
</organism>
<name>A0ABQ9JU89_9CUCU</name>
<protein>
    <recommendedName>
        <fullName evidence="1">Cyclic nucleotide-binding domain-containing protein</fullName>
    </recommendedName>
</protein>
<dbReference type="Proteomes" id="UP001162164">
    <property type="component" value="Unassembled WGS sequence"/>
</dbReference>
<dbReference type="Gene3D" id="2.60.120.10">
    <property type="entry name" value="Jelly Rolls"/>
    <property type="match status" value="1"/>
</dbReference>
<evidence type="ECO:0000313" key="2">
    <source>
        <dbReference type="EMBL" id="KAJ8981888.1"/>
    </source>
</evidence>
<feature type="domain" description="Cyclic nucleotide-binding" evidence="1">
    <location>
        <begin position="1"/>
        <end position="114"/>
    </location>
</feature>
<dbReference type="SUPFAM" id="SSF51206">
    <property type="entry name" value="cAMP-binding domain-like"/>
    <property type="match status" value="1"/>
</dbReference>
<dbReference type="CDD" id="cd00038">
    <property type="entry name" value="CAP_ED"/>
    <property type="match status" value="1"/>
</dbReference>
<dbReference type="PANTHER" id="PTHR45689:SF14">
    <property type="entry name" value="CYCLIC NUCLEOTIDE-GATED CATION CHANNEL SUBUNIT A-LIKE PROTEIN"/>
    <property type="match status" value="1"/>
</dbReference>
<dbReference type="PRINTS" id="PR00103">
    <property type="entry name" value="CAMPKINASE"/>
</dbReference>
<reference evidence="2" key="1">
    <citation type="journal article" date="2023" name="Insect Mol. Biol.">
        <title>Genome sequencing provides insights into the evolution of gene families encoding plant cell wall-degrading enzymes in longhorned beetles.</title>
        <authorList>
            <person name="Shin N.R."/>
            <person name="Okamura Y."/>
            <person name="Kirsch R."/>
            <person name="Pauchet Y."/>
        </authorList>
    </citation>
    <scope>NUCLEOTIDE SEQUENCE</scope>
    <source>
        <strain evidence="2">MMC_N1</strain>
    </source>
</reference>
<proteinExistence type="predicted"/>
<dbReference type="EMBL" id="JAPWTJ010000155">
    <property type="protein sequence ID" value="KAJ8981888.1"/>
    <property type="molecule type" value="Genomic_DNA"/>
</dbReference>